<dbReference type="EMBL" id="JANPWB010000014">
    <property type="protein sequence ID" value="KAJ1097938.1"/>
    <property type="molecule type" value="Genomic_DNA"/>
</dbReference>
<keyword evidence="3" id="KW-1185">Reference proteome</keyword>
<accession>A0AAV7M7Q2</accession>
<sequence>MYSTDWLERTAPIGPSTQHRSDQGHNHLGHTSTIQGTSENSHIIRVPCVRGAKGVRRQLDRVSVECSRSVLGWWQRNKAVIITYLSPHLNTGDKSLIFTGVATDPGPTVGFCLVCSCDCCRFCVVPVGPLCFSGLSLLDRAVVLFRVLLCPRGVATSARALRCLQRFWTLLGAVSGTRERMQPLATRTSNGGRGVERTVPDLHFSERETGLLPLHPTCEVLQESGQCMKSWLTSAHIPIASNARAEEHSQGSRKPMRGLQE</sequence>
<dbReference type="Proteomes" id="UP001066276">
    <property type="component" value="Chromosome 10"/>
</dbReference>
<feature type="region of interest" description="Disordered" evidence="1">
    <location>
        <begin position="242"/>
        <end position="261"/>
    </location>
</feature>
<feature type="compositionally biased region" description="Polar residues" evidence="1">
    <location>
        <begin position="29"/>
        <end position="38"/>
    </location>
</feature>
<evidence type="ECO:0000256" key="1">
    <source>
        <dbReference type="SAM" id="MobiDB-lite"/>
    </source>
</evidence>
<gene>
    <name evidence="2" type="ORF">NDU88_003054</name>
</gene>
<evidence type="ECO:0000313" key="2">
    <source>
        <dbReference type="EMBL" id="KAJ1097938.1"/>
    </source>
</evidence>
<proteinExistence type="predicted"/>
<reference evidence="2" key="1">
    <citation type="journal article" date="2022" name="bioRxiv">
        <title>Sequencing and chromosome-scale assembly of the giantPleurodeles waltlgenome.</title>
        <authorList>
            <person name="Brown T."/>
            <person name="Elewa A."/>
            <person name="Iarovenko S."/>
            <person name="Subramanian E."/>
            <person name="Araus A.J."/>
            <person name="Petzold A."/>
            <person name="Susuki M."/>
            <person name="Suzuki K.-i.T."/>
            <person name="Hayashi T."/>
            <person name="Toyoda A."/>
            <person name="Oliveira C."/>
            <person name="Osipova E."/>
            <person name="Leigh N.D."/>
            <person name="Simon A."/>
            <person name="Yun M.H."/>
        </authorList>
    </citation>
    <scope>NUCLEOTIDE SEQUENCE</scope>
    <source>
        <strain evidence="2">20211129_DDA</strain>
        <tissue evidence="2">Liver</tissue>
    </source>
</reference>
<organism evidence="2 3">
    <name type="scientific">Pleurodeles waltl</name>
    <name type="common">Iberian ribbed newt</name>
    <dbReference type="NCBI Taxonomy" id="8319"/>
    <lineage>
        <taxon>Eukaryota</taxon>
        <taxon>Metazoa</taxon>
        <taxon>Chordata</taxon>
        <taxon>Craniata</taxon>
        <taxon>Vertebrata</taxon>
        <taxon>Euteleostomi</taxon>
        <taxon>Amphibia</taxon>
        <taxon>Batrachia</taxon>
        <taxon>Caudata</taxon>
        <taxon>Salamandroidea</taxon>
        <taxon>Salamandridae</taxon>
        <taxon>Pleurodelinae</taxon>
        <taxon>Pleurodeles</taxon>
    </lineage>
</organism>
<comment type="caution">
    <text evidence="2">The sequence shown here is derived from an EMBL/GenBank/DDBJ whole genome shotgun (WGS) entry which is preliminary data.</text>
</comment>
<name>A0AAV7M7Q2_PLEWA</name>
<protein>
    <submittedName>
        <fullName evidence="2">Uncharacterized protein</fullName>
    </submittedName>
</protein>
<dbReference type="AlphaFoldDB" id="A0AAV7M7Q2"/>
<evidence type="ECO:0000313" key="3">
    <source>
        <dbReference type="Proteomes" id="UP001066276"/>
    </source>
</evidence>
<feature type="region of interest" description="Disordered" evidence="1">
    <location>
        <begin position="1"/>
        <end position="38"/>
    </location>
</feature>